<feature type="transmembrane region" description="Helical" evidence="5">
    <location>
        <begin position="45"/>
        <end position="67"/>
    </location>
</feature>
<evidence type="ECO:0000256" key="1">
    <source>
        <dbReference type="ARBA" id="ARBA00004370"/>
    </source>
</evidence>
<keyword evidence="8" id="KW-1185">Reference proteome</keyword>
<feature type="transmembrane region" description="Helical" evidence="5">
    <location>
        <begin position="82"/>
        <end position="103"/>
    </location>
</feature>
<evidence type="ECO:0000256" key="2">
    <source>
        <dbReference type="ARBA" id="ARBA00022692"/>
    </source>
</evidence>
<keyword evidence="2 5" id="KW-0812">Transmembrane</keyword>
<keyword evidence="3 5" id="KW-1133">Transmembrane helix</keyword>
<accession>A0AAV5VSY3</accession>
<dbReference type="GO" id="GO:0016020">
    <property type="term" value="C:membrane"/>
    <property type="evidence" value="ECO:0007669"/>
    <property type="project" value="UniProtKB-SubCell"/>
</dbReference>
<evidence type="ECO:0000256" key="3">
    <source>
        <dbReference type="ARBA" id="ARBA00022989"/>
    </source>
</evidence>
<evidence type="ECO:0000256" key="4">
    <source>
        <dbReference type="ARBA" id="ARBA00023136"/>
    </source>
</evidence>
<comment type="subcellular location">
    <subcellularLocation>
        <location evidence="1">Membrane</location>
    </subcellularLocation>
</comment>
<dbReference type="PROSITE" id="PS50262">
    <property type="entry name" value="G_PROTEIN_RECEP_F1_2"/>
    <property type="match status" value="1"/>
</dbReference>
<evidence type="ECO:0000259" key="6">
    <source>
        <dbReference type="PROSITE" id="PS50262"/>
    </source>
</evidence>
<dbReference type="Gene3D" id="1.20.1070.10">
    <property type="entry name" value="Rhodopsin 7-helix transmembrane proteins"/>
    <property type="match status" value="1"/>
</dbReference>
<protein>
    <recommendedName>
        <fullName evidence="6">G-protein coupled receptors family 1 profile domain-containing protein</fullName>
    </recommendedName>
</protein>
<sequence>IVMDAEHVRAATTTVNLVSGVGAVCNALALVTIYKKKALHNSFGLICLAIALNNFTMISINTIWYSMPNYPIFATDSNLNRIVGYIGITLWIFSCRTHFLISLNRFIATVFPIYSRVAQTESRTLGMLIILLIFSMLQNVPYLVLDDVYFTYDRSAMFWNFAQTERGKMY</sequence>
<feature type="non-terminal residue" evidence="7">
    <location>
        <position position="170"/>
    </location>
</feature>
<evidence type="ECO:0000256" key="5">
    <source>
        <dbReference type="SAM" id="Phobius"/>
    </source>
</evidence>
<keyword evidence="4 5" id="KW-0472">Membrane</keyword>
<gene>
    <name evidence="7" type="ORF">PFISCL1PPCAC_13907</name>
</gene>
<evidence type="ECO:0000313" key="7">
    <source>
        <dbReference type="EMBL" id="GMT22610.1"/>
    </source>
</evidence>
<comment type="caution">
    <text evidence="7">The sequence shown here is derived from an EMBL/GenBank/DDBJ whole genome shotgun (WGS) entry which is preliminary data.</text>
</comment>
<dbReference type="AlphaFoldDB" id="A0AAV5VSY3"/>
<dbReference type="SUPFAM" id="SSF81321">
    <property type="entry name" value="Family A G protein-coupled receptor-like"/>
    <property type="match status" value="1"/>
</dbReference>
<dbReference type="InterPro" id="IPR017452">
    <property type="entry name" value="GPCR_Rhodpsn_7TM"/>
</dbReference>
<feature type="domain" description="G-protein coupled receptors family 1 profile" evidence="6">
    <location>
        <begin position="25"/>
        <end position="170"/>
    </location>
</feature>
<feature type="transmembrane region" description="Helical" evidence="5">
    <location>
        <begin position="15"/>
        <end position="33"/>
    </location>
</feature>
<name>A0AAV5VSY3_9BILA</name>
<dbReference type="PANTHER" id="PTHR23017">
    <property type="entry name" value="SERPENTINE RECEPTOR, CLASS X"/>
    <property type="match status" value="1"/>
</dbReference>
<dbReference type="PANTHER" id="PTHR23017:SF3">
    <property type="entry name" value="G-PROTEIN COUPLED RECEPTORS FAMILY 1 PROFILE DOMAIN-CONTAINING PROTEIN"/>
    <property type="match status" value="1"/>
</dbReference>
<feature type="transmembrane region" description="Helical" evidence="5">
    <location>
        <begin position="124"/>
        <end position="145"/>
    </location>
</feature>
<dbReference type="Proteomes" id="UP001432322">
    <property type="component" value="Unassembled WGS sequence"/>
</dbReference>
<dbReference type="CDD" id="cd00637">
    <property type="entry name" value="7tm_classA_rhodopsin-like"/>
    <property type="match status" value="1"/>
</dbReference>
<dbReference type="Pfam" id="PF10328">
    <property type="entry name" value="7TM_GPCR_Srx"/>
    <property type="match status" value="1"/>
</dbReference>
<dbReference type="InterPro" id="IPR019430">
    <property type="entry name" value="7TM_GPCR_serpentine_rcpt_Srx"/>
</dbReference>
<proteinExistence type="predicted"/>
<feature type="non-terminal residue" evidence="7">
    <location>
        <position position="1"/>
    </location>
</feature>
<dbReference type="EMBL" id="BTSY01000004">
    <property type="protein sequence ID" value="GMT22610.1"/>
    <property type="molecule type" value="Genomic_DNA"/>
</dbReference>
<reference evidence="7" key="1">
    <citation type="submission" date="2023-10" db="EMBL/GenBank/DDBJ databases">
        <title>Genome assembly of Pristionchus species.</title>
        <authorList>
            <person name="Yoshida K."/>
            <person name="Sommer R.J."/>
        </authorList>
    </citation>
    <scope>NUCLEOTIDE SEQUENCE</scope>
    <source>
        <strain evidence="7">RS5133</strain>
    </source>
</reference>
<organism evidence="7 8">
    <name type="scientific">Pristionchus fissidentatus</name>
    <dbReference type="NCBI Taxonomy" id="1538716"/>
    <lineage>
        <taxon>Eukaryota</taxon>
        <taxon>Metazoa</taxon>
        <taxon>Ecdysozoa</taxon>
        <taxon>Nematoda</taxon>
        <taxon>Chromadorea</taxon>
        <taxon>Rhabditida</taxon>
        <taxon>Rhabditina</taxon>
        <taxon>Diplogasteromorpha</taxon>
        <taxon>Diplogasteroidea</taxon>
        <taxon>Neodiplogasteridae</taxon>
        <taxon>Pristionchus</taxon>
    </lineage>
</organism>
<evidence type="ECO:0000313" key="8">
    <source>
        <dbReference type="Proteomes" id="UP001432322"/>
    </source>
</evidence>